<comment type="similarity">
    <text evidence="2 10">Belongs to the TRAFAC class TrmE-Era-EngA-EngB-Septin-like GTPase superfamily. EngB GTPase family.</text>
</comment>
<protein>
    <recommendedName>
        <fullName evidence="10">Probable GTP-binding protein EngB</fullName>
    </recommendedName>
</protein>
<dbReference type="HAMAP" id="MF_00321">
    <property type="entry name" value="GTPase_EngB"/>
    <property type="match status" value="1"/>
</dbReference>
<dbReference type="GO" id="GO:0046872">
    <property type="term" value="F:metal ion binding"/>
    <property type="evidence" value="ECO:0007669"/>
    <property type="project" value="UniProtKB-KW"/>
</dbReference>
<dbReference type="InterPro" id="IPR027417">
    <property type="entry name" value="P-loop_NTPase"/>
</dbReference>
<organism evidence="12 13">
    <name type="scientific">Chimaeribacter arupi</name>
    <dbReference type="NCBI Taxonomy" id="2060066"/>
    <lineage>
        <taxon>Bacteria</taxon>
        <taxon>Pseudomonadati</taxon>
        <taxon>Pseudomonadota</taxon>
        <taxon>Gammaproteobacteria</taxon>
        <taxon>Enterobacterales</taxon>
        <taxon>Yersiniaceae</taxon>
        <taxon>Chimaeribacter</taxon>
    </lineage>
</organism>
<dbReference type="CDD" id="cd01876">
    <property type="entry name" value="YihA_EngB"/>
    <property type="match status" value="1"/>
</dbReference>
<dbReference type="Pfam" id="PF01926">
    <property type="entry name" value="MMR_HSR1"/>
    <property type="match status" value="1"/>
</dbReference>
<evidence type="ECO:0000313" key="12">
    <source>
        <dbReference type="EMBL" id="PLR47741.1"/>
    </source>
</evidence>
<feature type="domain" description="EngB-type G" evidence="11">
    <location>
        <begin position="27"/>
        <end position="201"/>
    </location>
</feature>
<keyword evidence="7 10" id="KW-0342">GTP-binding</keyword>
<dbReference type="PANTHER" id="PTHR11649">
    <property type="entry name" value="MSS1/TRME-RELATED GTP-BINDING PROTEIN"/>
    <property type="match status" value="1"/>
</dbReference>
<dbReference type="Gene3D" id="3.40.50.300">
    <property type="entry name" value="P-loop containing nucleotide triphosphate hydrolases"/>
    <property type="match status" value="1"/>
</dbReference>
<dbReference type="PANTHER" id="PTHR11649:SF13">
    <property type="entry name" value="ENGB-TYPE G DOMAIN-CONTAINING PROTEIN"/>
    <property type="match status" value="1"/>
</dbReference>
<evidence type="ECO:0000256" key="1">
    <source>
        <dbReference type="ARBA" id="ARBA00001946"/>
    </source>
</evidence>
<evidence type="ECO:0000256" key="2">
    <source>
        <dbReference type="ARBA" id="ARBA00009638"/>
    </source>
</evidence>
<comment type="caution">
    <text evidence="12">The sequence shown here is derived from an EMBL/GenBank/DDBJ whole genome shotgun (WGS) entry which is preliminary data.</text>
</comment>
<evidence type="ECO:0000256" key="5">
    <source>
        <dbReference type="ARBA" id="ARBA00022741"/>
    </source>
</evidence>
<keyword evidence="5 10" id="KW-0547">Nucleotide-binding</keyword>
<dbReference type="GO" id="GO:0005829">
    <property type="term" value="C:cytosol"/>
    <property type="evidence" value="ECO:0007669"/>
    <property type="project" value="TreeGrafter"/>
</dbReference>
<dbReference type="SUPFAM" id="SSF52540">
    <property type="entry name" value="P-loop containing nucleoside triphosphate hydrolases"/>
    <property type="match status" value="1"/>
</dbReference>
<sequence length="215" mass="23953">MTSRTYNYQVTHFVTSAPDIRHLPADEGIEVAFAGRSNAGKSSALNTLTNQKSLARTSKTPGRTQLINLFELQPGLRLVDLPGYGYAEVPEEMKRKWQKALGEYLQKRNCLKGLVVLMDIRHPLKDLDQQMIQWAVAVDLPVLVLLTKADKLASGARKAQLNMVREAVLAFMGDVQVEAFSSLKKIGVDKLSQKLDTWFNELPPAVADDVSDEEE</sequence>
<keyword evidence="8 10" id="KW-0717">Septation</keyword>
<evidence type="ECO:0000256" key="3">
    <source>
        <dbReference type="ARBA" id="ARBA00022618"/>
    </source>
</evidence>
<keyword evidence="6" id="KW-0460">Magnesium</keyword>
<dbReference type="InterPro" id="IPR019987">
    <property type="entry name" value="GTP-bd_ribosome_bio_YsxC"/>
</dbReference>
<evidence type="ECO:0000256" key="6">
    <source>
        <dbReference type="ARBA" id="ARBA00022842"/>
    </source>
</evidence>
<dbReference type="RefSeq" id="WP_072931464.1">
    <property type="nucleotide sequence ID" value="NZ_PJZG01000034.1"/>
</dbReference>
<dbReference type="InterPro" id="IPR006073">
    <property type="entry name" value="GTP-bd"/>
</dbReference>
<dbReference type="GO" id="GO:0005525">
    <property type="term" value="F:GTP binding"/>
    <property type="evidence" value="ECO:0007669"/>
    <property type="project" value="UniProtKB-UniRule"/>
</dbReference>
<keyword evidence="4" id="KW-0479">Metal-binding</keyword>
<keyword evidence="9 10" id="KW-0131">Cell cycle</keyword>
<comment type="cofactor">
    <cofactor evidence="1">
        <name>Mg(2+)</name>
        <dbReference type="ChEBI" id="CHEBI:18420"/>
    </cofactor>
</comment>
<evidence type="ECO:0000256" key="4">
    <source>
        <dbReference type="ARBA" id="ARBA00022723"/>
    </source>
</evidence>
<evidence type="ECO:0000256" key="8">
    <source>
        <dbReference type="ARBA" id="ARBA00023210"/>
    </source>
</evidence>
<reference evidence="12 13" key="1">
    <citation type="submission" date="2017-12" db="EMBL/GenBank/DDBJ databases">
        <title>Characterization of six clinical isolates of Enterochimera gen. nov., a novel genus of the Yersiniaciae family and the three species Enterochimera arupensis sp. nov., Enterochimera coloradensis sp. nov, and Enterochimera californica sp. nov.</title>
        <authorList>
            <person name="Rossi A."/>
            <person name="Fisher M."/>
        </authorList>
    </citation>
    <scope>NUCLEOTIDE SEQUENCE [LARGE SCALE GENOMIC DNA]</scope>
    <source>
        <strain evidence="12 13">2016Iso1</strain>
    </source>
</reference>
<keyword evidence="13" id="KW-1185">Reference proteome</keyword>
<dbReference type="GO" id="GO:0000917">
    <property type="term" value="P:division septum assembly"/>
    <property type="evidence" value="ECO:0007669"/>
    <property type="project" value="UniProtKB-KW"/>
</dbReference>
<evidence type="ECO:0000256" key="7">
    <source>
        <dbReference type="ARBA" id="ARBA00023134"/>
    </source>
</evidence>
<name>A0A2N5EL96_9GAMM</name>
<dbReference type="PROSITE" id="PS51706">
    <property type="entry name" value="G_ENGB"/>
    <property type="match status" value="1"/>
</dbReference>
<dbReference type="AlphaFoldDB" id="A0A2N5EL96"/>
<comment type="function">
    <text evidence="10">Necessary for normal cell division and for the maintenance of normal septation.</text>
</comment>
<dbReference type="InterPro" id="IPR030393">
    <property type="entry name" value="G_ENGB_dom"/>
</dbReference>
<dbReference type="OrthoDB" id="9804921at2"/>
<dbReference type="NCBIfam" id="TIGR03598">
    <property type="entry name" value="GTPase_YsxC"/>
    <property type="match status" value="1"/>
</dbReference>
<evidence type="ECO:0000313" key="13">
    <source>
        <dbReference type="Proteomes" id="UP000234626"/>
    </source>
</evidence>
<dbReference type="Proteomes" id="UP000234626">
    <property type="component" value="Unassembled WGS sequence"/>
</dbReference>
<proteinExistence type="inferred from homology"/>
<evidence type="ECO:0000256" key="9">
    <source>
        <dbReference type="ARBA" id="ARBA00023306"/>
    </source>
</evidence>
<keyword evidence="3 10" id="KW-0132">Cell division</keyword>
<accession>A0A2N5EL96</accession>
<dbReference type="EMBL" id="PJZK01000014">
    <property type="protein sequence ID" value="PLR47741.1"/>
    <property type="molecule type" value="Genomic_DNA"/>
</dbReference>
<gene>
    <name evidence="10" type="primary">engB</name>
    <name evidence="12" type="ORF">CYR34_14245</name>
</gene>
<dbReference type="FunFam" id="3.40.50.300:FF:000098">
    <property type="entry name" value="Probable GTP-binding protein EngB"/>
    <property type="match status" value="1"/>
</dbReference>
<evidence type="ECO:0000256" key="10">
    <source>
        <dbReference type="HAMAP-Rule" id="MF_00321"/>
    </source>
</evidence>
<evidence type="ECO:0000259" key="11">
    <source>
        <dbReference type="PROSITE" id="PS51706"/>
    </source>
</evidence>